<proteinExistence type="predicted"/>
<comment type="caution">
    <text evidence="1">The sequence shown here is derived from an EMBL/GenBank/DDBJ whole genome shotgun (WGS) entry which is preliminary data.</text>
</comment>
<dbReference type="Proteomes" id="UP001205486">
    <property type="component" value="Unassembled WGS sequence"/>
</dbReference>
<gene>
    <name evidence="1" type="ORF">J2S34_001012</name>
</gene>
<evidence type="ECO:0000313" key="1">
    <source>
        <dbReference type="EMBL" id="MCP1998590.1"/>
    </source>
</evidence>
<dbReference type="EMBL" id="JALJZS010000001">
    <property type="protein sequence ID" value="MCP1998590.1"/>
    <property type="molecule type" value="Genomic_DNA"/>
</dbReference>
<evidence type="ECO:0000313" key="2">
    <source>
        <dbReference type="Proteomes" id="UP001205486"/>
    </source>
</evidence>
<keyword evidence="2" id="KW-1185">Reference proteome</keyword>
<sequence>MISVNICSPTPDLMAPWDDLVRRASSNVFMNPVALMAANESGFASIRVLLAWNDSAGFKKLVGVWAFQVRKILPMWPAVLEALPYNYAFLSNPVVDPAFVREVIPAFLSAIRDSRSLPKVISLKSLDAEAENFETLIEVLTEQGCACLRMSDSTRPFATPEAGVKRSGSTRKKLRQDWNRLSAAGSVDIVNLRAPDTREAFETFLELEAASWKGARGTALLCRPADAAFARQMVAALAERGDASVALLRVDRRAIAAQVLMYCGATAYTWKTAFDPGYAKYSPGMLLIDRITDDLLSSAEIRAINSCSYEGSFMGQLWAGHRRMADLLVNVGRDRSLAFSLEVARQRGYEQLRRLRDRVRSWSASASPKARK</sequence>
<organism evidence="1 2">
    <name type="scientific">Nitrobacter winogradskyi</name>
    <name type="common">Nitrobacter agilis</name>
    <dbReference type="NCBI Taxonomy" id="913"/>
    <lineage>
        <taxon>Bacteria</taxon>
        <taxon>Pseudomonadati</taxon>
        <taxon>Pseudomonadota</taxon>
        <taxon>Alphaproteobacteria</taxon>
        <taxon>Hyphomicrobiales</taxon>
        <taxon>Nitrobacteraceae</taxon>
        <taxon>Nitrobacter</taxon>
    </lineage>
</organism>
<reference evidence="1" key="1">
    <citation type="submission" date="2022-03" db="EMBL/GenBank/DDBJ databases">
        <title>Interactions between chemoautotrophic and heterotrophic bacteria.</title>
        <authorList>
            <person name="Santoro A."/>
        </authorList>
    </citation>
    <scope>NUCLEOTIDE SEQUENCE</scope>
    <source>
        <strain evidence="1">Nb-106</strain>
    </source>
</reference>
<accession>A0ACC6AID4</accession>
<name>A0ACC6AID4_NITWI</name>
<protein>
    <submittedName>
        <fullName evidence="1">CelD/BcsL family acetyltransferase involved in cellulose biosynthesis</fullName>
    </submittedName>
</protein>